<sequence length="204" mass="22128">MTAPNPEIFGSSQEVEALEDSRSTSKQGICDTYHVTVVEIAHAGQAVHMALLAEAVECSRPRTHSTLHGNVCISSGLVIHILVLLLKIAVQRSLPLHCDHTMWFRGVACGGSHERPRVTRTPETATTELRSAPTSALQPLLDHRSFPLLLEQLRPPQAPPAVVANMPSASRSLATAATSRVALDQPCHSKLQTQRYTTQAHSLQ</sequence>
<proteinExistence type="predicted"/>
<evidence type="ECO:0000313" key="1">
    <source>
        <dbReference type="EMBL" id="PUZ58300.1"/>
    </source>
</evidence>
<dbReference type="Proteomes" id="UP000244336">
    <property type="component" value="Chromosome 5"/>
</dbReference>
<evidence type="ECO:0000313" key="2">
    <source>
        <dbReference type="Proteomes" id="UP000244336"/>
    </source>
</evidence>
<accession>A0A2T7DRV9</accession>
<reference evidence="1 2" key="1">
    <citation type="submission" date="2018-04" db="EMBL/GenBank/DDBJ databases">
        <title>WGS assembly of Panicum hallii var. hallii HAL2.</title>
        <authorList>
            <person name="Lovell J."/>
            <person name="Jenkins J."/>
            <person name="Lowry D."/>
            <person name="Mamidi S."/>
            <person name="Sreedasyam A."/>
            <person name="Weng X."/>
            <person name="Barry K."/>
            <person name="Bonette J."/>
            <person name="Campitelli B."/>
            <person name="Daum C."/>
            <person name="Gordon S."/>
            <person name="Gould B."/>
            <person name="Lipzen A."/>
            <person name="MacQueen A."/>
            <person name="Palacio-Mejia J."/>
            <person name="Plott C."/>
            <person name="Shakirov E."/>
            <person name="Shu S."/>
            <person name="Yoshinaga Y."/>
            <person name="Zane M."/>
            <person name="Rokhsar D."/>
            <person name="Grimwood J."/>
            <person name="Schmutz J."/>
            <person name="Juenger T."/>
        </authorList>
    </citation>
    <scope>NUCLEOTIDE SEQUENCE [LARGE SCALE GENOMIC DNA]</scope>
    <source>
        <strain evidence="2">cv. HAL2</strain>
    </source>
</reference>
<dbReference type="AlphaFoldDB" id="A0A2T7DRV9"/>
<name>A0A2T7DRV9_9POAL</name>
<gene>
    <name evidence="1" type="ORF">GQ55_5G498000</name>
</gene>
<keyword evidence="2" id="KW-1185">Reference proteome</keyword>
<protein>
    <submittedName>
        <fullName evidence="1">Uncharacterized protein</fullName>
    </submittedName>
</protein>
<dbReference type="Gramene" id="PUZ58300">
    <property type="protein sequence ID" value="PUZ58300"/>
    <property type="gene ID" value="GQ55_5G498000"/>
</dbReference>
<dbReference type="EMBL" id="CM009753">
    <property type="protein sequence ID" value="PUZ58300.1"/>
    <property type="molecule type" value="Genomic_DNA"/>
</dbReference>
<organism evidence="1 2">
    <name type="scientific">Panicum hallii var. hallii</name>
    <dbReference type="NCBI Taxonomy" id="1504633"/>
    <lineage>
        <taxon>Eukaryota</taxon>
        <taxon>Viridiplantae</taxon>
        <taxon>Streptophyta</taxon>
        <taxon>Embryophyta</taxon>
        <taxon>Tracheophyta</taxon>
        <taxon>Spermatophyta</taxon>
        <taxon>Magnoliopsida</taxon>
        <taxon>Liliopsida</taxon>
        <taxon>Poales</taxon>
        <taxon>Poaceae</taxon>
        <taxon>PACMAD clade</taxon>
        <taxon>Panicoideae</taxon>
        <taxon>Panicodae</taxon>
        <taxon>Paniceae</taxon>
        <taxon>Panicinae</taxon>
        <taxon>Panicum</taxon>
        <taxon>Panicum sect. Panicum</taxon>
    </lineage>
</organism>